<accession>A0A3B0VIW8</accession>
<dbReference type="EMBL" id="UOEX01000325">
    <property type="protein sequence ID" value="VAW40253.1"/>
    <property type="molecule type" value="Genomic_DNA"/>
</dbReference>
<feature type="transmembrane region" description="Helical" evidence="10">
    <location>
        <begin position="176"/>
        <end position="195"/>
    </location>
</feature>
<dbReference type="InterPro" id="IPR004358">
    <property type="entry name" value="Sig_transdc_His_kin-like_C"/>
</dbReference>
<keyword evidence="3" id="KW-0597">Phosphoprotein</keyword>
<dbReference type="PROSITE" id="PS50109">
    <property type="entry name" value="HIS_KIN"/>
    <property type="match status" value="1"/>
</dbReference>
<comment type="catalytic activity">
    <reaction evidence="1">
        <text>ATP + protein L-histidine = ADP + protein N-phospho-L-histidine.</text>
        <dbReference type="EC" id="2.7.13.3"/>
    </reaction>
</comment>
<dbReference type="Gene3D" id="3.30.565.10">
    <property type="entry name" value="Histidine kinase-like ATPase, C-terminal domain"/>
    <property type="match status" value="1"/>
</dbReference>
<keyword evidence="7" id="KW-0067">ATP-binding</keyword>
<evidence type="ECO:0000256" key="8">
    <source>
        <dbReference type="ARBA" id="ARBA00023012"/>
    </source>
</evidence>
<dbReference type="Pfam" id="PF02518">
    <property type="entry name" value="HATPase_c"/>
    <property type="match status" value="1"/>
</dbReference>
<dbReference type="GO" id="GO:0005524">
    <property type="term" value="F:ATP binding"/>
    <property type="evidence" value="ECO:0007669"/>
    <property type="project" value="UniProtKB-KW"/>
</dbReference>
<evidence type="ECO:0000256" key="9">
    <source>
        <dbReference type="SAM" id="Coils"/>
    </source>
</evidence>
<evidence type="ECO:0000259" key="12">
    <source>
        <dbReference type="PROSITE" id="PS50885"/>
    </source>
</evidence>
<keyword evidence="10" id="KW-1133">Transmembrane helix</keyword>
<dbReference type="PANTHER" id="PTHR43065:SF10">
    <property type="entry name" value="PEROXIDE STRESS-ACTIVATED HISTIDINE KINASE MAK3"/>
    <property type="match status" value="1"/>
</dbReference>
<dbReference type="SUPFAM" id="SSF47384">
    <property type="entry name" value="Homodimeric domain of signal transducing histidine kinase"/>
    <property type="match status" value="1"/>
</dbReference>
<feature type="coiled-coil region" evidence="9">
    <location>
        <begin position="237"/>
        <end position="264"/>
    </location>
</feature>
<dbReference type="Pfam" id="PF00512">
    <property type="entry name" value="HisKA"/>
    <property type="match status" value="1"/>
</dbReference>
<keyword evidence="4" id="KW-0808">Transferase</keyword>
<protein>
    <recommendedName>
        <fullName evidence="2">histidine kinase</fullName>
        <ecNumber evidence="2">2.7.13.3</ecNumber>
    </recommendedName>
</protein>
<keyword evidence="5" id="KW-0547">Nucleotide-binding</keyword>
<evidence type="ECO:0000256" key="10">
    <source>
        <dbReference type="SAM" id="Phobius"/>
    </source>
</evidence>
<dbReference type="InterPro" id="IPR036890">
    <property type="entry name" value="HATPase_C_sf"/>
</dbReference>
<feature type="domain" description="Histidine kinase" evidence="11">
    <location>
        <begin position="273"/>
        <end position="478"/>
    </location>
</feature>
<dbReference type="InterPro" id="IPR003661">
    <property type="entry name" value="HisK_dim/P_dom"/>
</dbReference>
<evidence type="ECO:0000256" key="5">
    <source>
        <dbReference type="ARBA" id="ARBA00022741"/>
    </source>
</evidence>
<evidence type="ECO:0000256" key="3">
    <source>
        <dbReference type="ARBA" id="ARBA00022553"/>
    </source>
</evidence>
<keyword evidence="9" id="KW-0175">Coiled coil</keyword>
<dbReference type="Gene3D" id="6.10.340.10">
    <property type="match status" value="1"/>
</dbReference>
<dbReference type="Gene3D" id="1.10.287.130">
    <property type="match status" value="1"/>
</dbReference>
<dbReference type="SUPFAM" id="SSF158472">
    <property type="entry name" value="HAMP domain-like"/>
    <property type="match status" value="1"/>
</dbReference>
<dbReference type="Pfam" id="PF00672">
    <property type="entry name" value="HAMP"/>
    <property type="match status" value="1"/>
</dbReference>
<evidence type="ECO:0000256" key="2">
    <source>
        <dbReference type="ARBA" id="ARBA00012438"/>
    </source>
</evidence>
<dbReference type="EC" id="2.7.13.3" evidence="2"/>
<name>A0A3B0VIW8_9ZZZZ</name>
<dbReference type="PROSITE" id="PS50885">
    <property type="entry name" value="HAMP"/>
    <property type="match status" value="1"/>
</dbReference>
<dbReference type="InterPro" id="IPR005467">
    <property type="entry name" value="His_kinase_dom"/>
</dbReference>
<dbReference type="InterPro" id="IPR003594">
    <property type="entry name" value="HATPase_dom"/>
</dbReference>
<keyword evidence="6" id="KW-0418">Kinase</keyword>
<evidence type="ECO:0000256" key="1">
    <source>
        <dbReference type="ARBA" id="ARBA00000085"/>
    </source>
</evidence>
<dbReference type="SMART" id="SM00304">
    <property type="entry name" value="HAMP"/>
    <property type="match status" value="1"/>
</dbReference>
<dbReference type="CDD" id="cd00082">
    <property type="entry name" value="HisKA"/>
    <property type="match status" value="1"/>
</dbReference>
<dbReference type="GO" id="GO:0000155">
    <property type="term" value="F:phosphorelay sensor kinase activity"/>
    <property type="evidence" value="ECO:0007669"/>
    <property type="project" value="InterPro"/>
</dbReference>
<evidence type="ECO:0000256" key="6">
    <source>
        <dbReference type="ARBA" id="ARBA00022777"/>
    </source>
</evidence>
<dbReference type="SUPFAM" id="SSF55874">
    <property type="entry name" value="ATPase domain of HSP90 chaperone/DNA topoisomerase II/histidine kinase"/>
    <property type="match status" value="1"/>
</dbReference>
<dbReference type="CDD" id="cd06225">
    <property type="entry name" value="HAMP"/>
    <property type="match status" value="1"/>
</dbReference>
<keyword evidence="10" id="KW-0472">Membrane</keyword>
<dbReference type="PRINTS" id="PR00344">
    <property type="entry name" value="BCTRLSENSOR"/>
</dbReference>
<feature type="transmembrane region" description="Helical" evidence="10">
    <location>
        <begin position="12"/>
        <end position="33"/>
    </location>
</feature>
<proteinExistence type="predicted"/>
<keyword evidence="8" id="KW-0902">Two-component regulatory system</keyword>
<reference evidence="13" key="1">
    <citation type="submission" date="2018-06" db="EMBL/GenBank/DDBJ databases">
        <authorList>
            <person name="Zhirakovskaya E."/>
        </authorList>
    </citation>
    <scope>NUCLEOTIDE SEQUENCE</scope>
</reference>
<dbReference type="InterPro" id="IPR036097">
    <property type="entry name" value="HisK_dim/P_sf"/>
</dbReference>
<organism evidence="13">
    <name type="scientific">hydrothermal vent metagenome</name>
    <dbReference type="NCBI Taxonomy" id="652676"/>
    <lineage>
        <taxon>unclassified sequences</taxon>
        <taxon>metagenomes</taxon>
        <taxon>ecological metagenomes</taxon>
    </lineage>
</organism>
<keyword evidence="10" id="KW-0812">Transmembrane</keyword>
<dbReference type="InterPro" id="IPR003660">
    <property type="entry name" value="HAMP_dom"/>
</dbReference>
<dbReference type="SMART" id="SM00387">
    <property type="entry name" value="HATPase_c"/>
    <property type="match status" value="1"/>
</dbReference>
<evidence type="ECO:0000259" key="11">
    <source>
        <dbReference type="PROSITE" id="PS50109"/>
    </source>
</evidence>
<evidence type="ECO:0000256" key="4">
    <source>
        <dbReference type="ARBA" id="ARBA00022679"/>
    </source>
</evidence>
<feature type="domain" description="HAMP" evidence="12">
    <location>
        <begin position="196"/>
        <end position="249"/>
    </location>
</feature>
<dbReference type="GO" id="GO:0016020">
    <property type="term" value="C:membrane"/>
    <property type="evidence" value="ECO:0007669"/>
    <property type="project" value="InterPro"/>
</dbReference>
<dbReference type="AlphaFoldDB" id="A0A3B0VIW8"/>
<dbReference type="PANTHER" id="PTHR43065">
    <property type="entry name" value="SENSOR HISTIDINE KINASE"/>
    <property type="match status" value="1"/>
</dbReference>
<evidence type="ECO:0000256" key="7">
    <source>
        <dbReference type="ARBA" id="ARBA00022840"/>
    </source>
</evidence>
<sequence length="482" mass="53336">MTVPWYNRVALRLSLSIVVVIIITALTVASLILRDEKNTMVSDLRVRTRQLGEIMVRQVIEPMLYEEKFALHSLLKSYLDAHDSILIYGSIYDKDGSLLLAGRQAAYSAKIPALPPVLAARPVFLRDIKTPAGRLEGPADFLMPISTPRIGIIGYLRLGVSVRPLADTLKAAYHKVWIVTSIIVFLGILVSLWFARVLIRPVLLLNNAARRLGEEGELETKITVTGVGEIRELALTFNRMVQRLNELIAKLKKAQANLVRTEKLYALGEFSAGLAHEIKNPLTSIKMLMQRVNEEKEPLDERDLEVIIEELNRIDLTVSRFLQGARPADLSRSPTNINKLLLDVIALTRGKIGKAAVRLETELNPHLAPLELDSASIKQIFMNGILNAVQAMPHGGVLTIATVISGAELHCLITDSGCGISPENLKYIFDPFFTTKEEGTGMGLAVSWNIARQHGGRLDIESRLNQGTTLILTLPYDQAAHC</sequence>
<evidence type="ECO:0000313" key="13">
    <source>
        <dbReference type="EMBL" id="VAW40253.1"/>
    </source>
</evidence>
<dbReference type="SMART" id="SM00388">
    <property type="entry name" value="HisKA"/>
    <property type="match status" value="1"/>
</dbReference>
<gene>
    <name evidence="13" type="ORF">MNBD_DELTA03-420</name>
</gene>